<reference evidence="2" key="2">
    <citation type="submission" date="2021-01" db="UniProtKB">
        <authorList>
            <consortium name="EnsemblPlants"/>
        </authorList>
    </citation>
    <scope>IDENTIFICATION</scope>
</reference>
<dbReference type="AlphaFoldDB" id="A0A7N2N443"/>
<dbReference type="EMBL" id="LRBV02000012">
    <property type="status" value="NOT_ANNOTATED_CDS"/>
    <property type="molecule type" value="Genomic_DNA"/>
</dbReference>
<reference evidence="2 3" key="1">
    <citation type="journal article" date="2016" name="G3 (Bethesda)">
        <title>First Draft Assembly and Annotation of the Genome of a California Endemic Oak Quercus lobata Nee (Fagaceae).</title>
        <authorList>
            <person name="Sork V.L."/>
            <person name="Fitz-Gibbon S.T."/>
            <person name="Puiu D."/>
            <person name="Crepeau M."/>
            <person name="Gugger P.F."/>
            <person name="Sherman R."/>
            <person name="Stevens K."/>
            <person name="Langley C.H."/>
            <person name="Pellegrini M."/>
            <person name="Salzberg S.L."/>
        </authorList>
    </citation>
    <scope>NUCLEOTIDE SEQUENCE [LARGE SCALE GENOMIC DNA]</scope>
    <source>
        <strain evidence="2 3">cv. SW786</strain>
    </source>
</reference>
<name>A0A7N2N443_QUELO</name>
<dbReference type="InterPro" id="IPR053168">
    <property type="entry name" value="Glutamic_endopeptidase"/>
</dbReference>
<organism evidence="2 3">
    <name type="scientific">Quercus lobata</name>
    <name type="common">Valley oak</name>
    <dbReference type="NCBI Taxonomy" id="97700"/>
    <lineage>
        <taxon>Eukaryota</taxon>
        <taxon>Viridiplantae</taxon>
        <taxon>Streptophyta</taxon>
        <taxon>Embryophyta</taxon>
        <taxon>Tracheophyta</taxon>
        <taxon>Spermatophyta</taxon>
        <taxon>Magnoliopsida</taxon>
        <taxon>eudicotyledons</taxon>
        <taxon>Gunneridae</taxon>
        <taxon>Pentapetalae</taxon>
        <taxon>rosids</taxon>
        <taxon>fabids</taxon>
        <taxon>Fagales</taxon>
        <taxon>Fagaceae</taxon>
        <taxon>Quercus</taxon>
    </lineage>
</organism>
<dbReference type="InterPro" id="IPR004314">
    <property type="entry name" value="Neprosin"/>
</dbReference>
<dbReference type="PROSITE" id="PS52045">
    <property type="entry name" value="NEPROSIN_PEP_CD"/>
    <property type="match status" value="1"/>
</dbReference>
<keyword evidence="3" id="KW-1185">Reference proteome</keyword>
<dbReference type="FunCoup" id="A0A7N2N443">
    <property type="interactions" value="41"/>
</dbReference>
<dbReference type="Gene3D" id="3.90.1320.10">
    <property type="entry name" value="Outer-capsid protein sigma 3, large lobe"/>
    <property type="match status" value="1"/>
</dbReference>
<dbReference type="Pfam" id="PF03080">
    <property type="entry name" value="Neprosin"/>
    <property type="match status" value="1"/>
</dbReference>
<dbReference type="EnsemblPlants" id="QL12p005562:mrna">
    <property type="protein sequence ID" value="QL12p005562:mrna"/>
    <property type="gene ID" value="QL12p005562"/>
</dbReference>
<evidence type="ECO:0000313" key="3">
    <source>
        <dbReference type="Proteomes" id="UP000594261"/>
    </source>
</evidence>
<evidence type="ECO:0000313" key="2">
    <source>
        <dbReference type="EnsemblPlants" id="QL12p005562:mrna"/>
    </source>
</evidence>
<proteinExistence type="predicted"/>
<dbReference type="InParanoid" id="A0A7N2N443"/>
<sequence length="210" mass="22852">MAPSFSGNVLNNYDTKIGKFSKIGLQDEGCPPGMFATYHTKSNNRINHGARAIISLENPSVEMGQYSMAQIWVQKGQFNGLESIQAGWAVDPVLYGDSRTRITTYWTVDNFGKTGCFNSECPGFVQVHPRLHPGSPFANISVFQGQQFVTDILIAQWVKGELDDGAQFAVAMLDDGGLIVHGGLGCVQQGLYMQSGARPIESSQLTSRQA</sequence>
<dbReference type="PANTHER" id="PTHR31589:SF233">
    <property type="entry name" value="PROTEIN, PUTATIVE (DUF239)-RELATED"/>
    <property type="match status" value="1"/>
</dbReference>
<feature type="domain" description="Neprosin PEP catalytic" evidence="1">
    <location>
        <begin position="28"/>
        <end position="210"/>
    </location>
</feature>
<dbReference type="Gramene" id="QL12p005562:mrna">
    <property type="protein sequence ID" value="QL12p005562:mrna"/>
    <property type="gene ID" value="QL12p005562"/>
</dbReference>
<dbReference type="Proteomes" id="UP000594261">
    <property type="component" value="Chromosome 12"/>
</dbReference>
<evidence type="ECO:0000259" key="1">
    <source>
        <dbReference type="PROSITE" id="PS52045"/>
    </source>
</evidence>
<accession>A0A7N2N443</accession>
<dbReference type="PANTHER" id="PTHR31589">
    <property type="entry name" value="PROTEIN, PUTATIVE (DUF239)-RELATED-RELATED"/>
    <property type="match status" value="1"/>
</dbReference>
<dbReference type="PROSITE" id="PS00699">
    <property type="entry name" value="NITROGENASE_1_1"/>
    <property type="match status" value="1"/>
</dbReference>
<dbReference type="InterPro" id="IPR000318">
    <property type="entry name" value="Nase_comp1_CS"/>
</dbReference>
<protein>
    <recommendedName>
        <fullName evidence="1">Neprosin PEP catalytic domain-containing protein</fullName>
    </recommendedName>
</protein>